<evidence type="ECO:0000256" key="2">
    <source>
        <dbReference type="ARBA" id="ARBA00008575"/>
    </source>
</evidence>
<evidence type="ECO:0000313" key="12">
    <source>
        <dbReference type="EMBL" id="KAG2214934.1"/>
    </source>
</evidence>
<dbReference type="GO" id="GO:0015910">
    <property type="term" value="P:long-chain fatty acid import into peroxisome"/>
    <property type="evidence" value="ECO:0007669"/>
    <property type="project" value="TreeGrafter"/>
</dbReference>
<dbReference type="InterPro" id="IPR003439">
    <property type="entry name" value="ABC_transporter-like_ATP-bd"/>
</dbReference>
<keyword evidence="6" id="KW-0067">ATP-binding</keyword>
<dbReference type="PROSITE" id="PS50893">
    <property type="entry name" value="ABC_TRANSPORTER_2"/>
    <property type="match status" value="1"/>
</dbReference>
<dbReference type="Gene3D" id="1.20.1560.10">
    <property type="entry name" value="ABC transporter type 1, transmembrane domain"/>
    <property type="match status" value="1"/>
</dbReference>
<dbReference type="SMART" id="SM00382">
    <property type="entry name" value="AAA"/>
    <property type="match status" value="1"/>
</dbReference>
<dbReference type="GO" id="GO:0005778">
    <property type="term" value="C:peroxisomal membrane"/>
    <property type="evidence" value="ECO:0007669"/>
    <property type="project" value="UniProtKB-SubCell"/>
</dbReference>
<proteinExistence type="inferred from homology"/>
<name>A0A8H7RNQ2_9FUNG</name>
<dbReference type="Pfam" id="PF06472">
    <property type="entry name" value="ABC_membrane_2"/>
    <property type="match status" value="1"/>
</dbReference>
<feature type="domain" description="ABC transmembrane type-1" evidence="11">
    <location>
        <begin position="96"/>
        <end position="331"/>
    </location>
</feature>
<dbReference type="GO" id="GO:0005324">
    <property type="term" value="F:long-chain fatty acid transmembrane transporter activity"/>
    <property type="evidence" value="ECO:0007669"/>
    <property type="project" value="TreeGrafter"/>
</dbReference>
<dbReference type="GO" id="GO:0042760">
    <property type="term" value="P:very long-chain fatty acid catabolic process"/>
    <property type="evidence" value="ECO:0007669"/>
    <property type="project" value="TreeGrafter"/>
</dbReference>
<dbReference type="GO" id="GO:0006635">
    <property type="term" value="P:fatty acid beta-oxidation"/>
    <property type="evidence" value="ECO:0007669"/>
    <property type="project" value="TreeGrafter"/>
</dbReference>
<sequence length="694" mass="78554">MANVFSTLGQKSKRPLSGVLVVSLIYAIYKAKKQFTKNIVGDNNSKKQTSQQQQQQQQNKKKHKKVGVNAEFFEQMKKLLPICVPGVFSKESGLLVVLATVLIARTWLDIWFSGFNGSVVKAIVSKDRKQFIAKAIVEFGLMMWPMSIVNNSLKLTINALALSFRERLTKHAHNQYLDGITFYKISNLDNRLQNADQLLTQDIDKFSDNLSHLYSDIAKPVVDIFLFAYKLGEAIGNEAPFFMITYFVMSGVLLRAFSPPFGRYTAIEQKLEGDFRFTHSRIITHSEEIAFYRGGEREKEVVNNTFEKISNHVRKVYTLRFLNGIFDSVLVKYCATMTAYYLLARPVFDSRYATKHMGFDSDPTKLMEDYSRNSSYLINLSQAVGRLILTGRDLTRFAGYTSRVADLFDVLTDVRNGKYKRTMMNNEEGSTGAGKNKLVDTNNTKGKVLIRDGVIIFDKVPIVTPNSDVLLKDLSFKVSTGMNCLISGPNGCGKSSLFRILGDLWPLFGGNLTKPAPNKLFYVPQKPYLPLGTFRDQVIYPDTRAEALAKGCDDEAIMKLLDTVHLGYLVEREGGWDAVQDWADVLSGGEKQRVAMARLFYHKPQFAILDECTSAVSVDIEAIMYEYARKVGITLFTVSHRTSLIRHHEYLLRFDGEGHYEFREMDPEDLTSAFGFGHGKSKPQAKLEQDEDHE</sequence>
<dbReference type="AlphaFoldDB" id="A0A8H7RNQ2"/>
<evidence type="ECO:0000256" key="3">
    <source>
        <dbReference type="ARBA" id="ARBA00022448"/>
    </source>
</evidence>
<dbReference type="GO" id="GO:0016887">
    <property type="term" value="F:ATP hydrolysis activity"/>
    <property type="evidence" value="ECO:0007669"/>
    <property type="project" value="InterPro"/>
</dbReference>
<accession>A0A8H7RNQ2</accession>
<reference evidence="12" key="1">
    <citation type="submission" date="2020-12" db="EMBL/GenBank/DDBJ databases">
        <title>Metabolic potential, ecology and presence of endohyphal bacteria is reflected in genomic diversity of Mucoromycotina.</title>
        <authorList>
            <person name="Muszewska A."/>
            <person name="Okrasinska A."/>
            <person name="Steczkiewicz K."/>
            <person name="Drgas O."/>
            <person name="Orlowska M."/>
            <person name="Perlinska-Lenart U."/>
            <person name="Aleksandrzak-Piekarczyk T."/>
            <person name="Szatraj K."/>
            <person name="Zielenkiewicz U."/>
            <person name="Pilsyk S."/>
            <person name="Malc E."/>
            <person name="Mieczkowski P."/>
            <person name="Kruszewska J.S."/>
            <person name="Biernat P."/>
            <person name="Pawlowska J."/>
        </authorList>
    </citation>
    <scope>NUCLEOTIDE SEQUENCE</scope>
    <source>
        <strain evidence="12">CBS 226.32</strain>
    </source>
</reference>
<dbReference type="OrthoDB" id="422637at2759"/>
<evidence type="ECO:0000256" key="7">
    <source>
        <dbReference type="ARBA" id="ARBA00022989"/>
    </source>
</evidence>
<dbReference type="SUPFAM" id="SSF90123">
    <property type="entry name" value="ABC transporter transmembrane region"/>
    <property type="match status" value="1"/>
</dbReference>
<dbReference type="PROSITE" id="PS50929">
    <property type="entry name" value="ABC_TM1F"/>
    <property type="match status" value="1"/>
</dbReference>
<feature type="region of interest" description="Disordered" evidence="9">
    <location>
        <begin position="41"/>
        <end position="64"/>
    </location>
</feature>
<organism evidence="12 13">
    <name type="scientific">Mucor plumbeus</name>
    <dbReference type="NCBI Taxonomy" id="97098"/>
    <lineage>
        <taxon>Eukaryota</taxon>
        <taxon>Fungi</taxon>
        <taxon>Fungi incertae sedis</taxon>
        <taxon>Mucoromycota</taxon>
        <taxon>Mucoromycotina</taxon>
        <taxon>Mucoromycetes</taxon>
        <taxon>Mucorales</taxon>
        <taxon>Mucorineae</taxon>
        <taxon>Mucoraceae</taxon>
        <taxon>Mucor</taxon>
    </lineage>
</organism>
<dbReference type="EMBL" id="JAEPRC010000017">
    <property type="protein sequence ID" value="KAG2214934.1"/>
    <property type="molecule type" value="Genomic_DNA"/>
</dbReference>
<comment type="similarity">
    <text evidence="2">Belongs to the ABC transporter superfamily. ABCD family. Peroxisomal fatty acyl CoA transporter (TC 3.A.1.203) subfamily.</text>
</comment>
<evidence type="ECO:0000256" key="1">
    <source>
        <dbReference type="ARBA" id="ARBA00004585"/>
    </source>
</evidence>
<dbReference type="InterPro" id="IPR017871">
    <property type="entry name" value="ABC_transporter-like_CS"/>
</dbReference>
<dbReference type="InterPro" id="IPR050835">
    <property type="entry name" value="ABC_transporter_sub-D"/>
</dbReference>
<comment type="subcellular location">
    <subcellularLocation>
        <location evidence="1">Peroxisome membrane</location>
        <topology evidence="1">Multi-pass membrane protein</topology>
    </subcellularLocation>
</comment>
<evidence type="ECO:0000256" key="4">
    <source>
        <dbReference type="ARBA" id="ARBA00022692"/>
    </source>
</evidence>
<dbReference type="Pfam" id="PF00005">
    <property type="entry name" value="ABC_tran"/>
    <property type="match status" value="1"/>
</dbReference>
<protein>
    <submittedName>
        <fullName evidence="12">Uncharacterized protein</fullName>
    </submittedName>
</protein>
<evidence type="ECO:0000313" key="13">
    <source>
        <dbReference type="Proteomes" id="UP000650833"/>
    </source>
</evidence>
<feature type="region of interest" description="Disordered" evidence="9">
    <location>
        <begin position="674"/>
        <end position="694"/>
    </location>
</feature>
<dbReference type="PANTHER" id="PTHR11384:SF67">
    <property type="entry name" value="ATP-BINDING CASSETTE SUB-FAMILY D MEMBER 1"/>
    <property type="match status" value="1"/>
</dbReference>
<dbReference type="GO" id="GO:0005524">
    <property type="term" value="F:ATP binding"/>
    <property type="evidence" value="ECO:0007669"/>
    <property type="project" value="UniProtKB-KW"/>
</dbReference>
<keyword evidence="5" id="KW-0547">Nucleotide-binding</keyword>
<dbReference type="InterPro" id="IPR027417">
    <property type="entry name" value="P-loop_NTPase"/>
</dbReference>
<keyword evidence="8" id="KW-0472">Membrane</keyword>
<dbReference type="Gene3D" id="3.40.50.300">
    <property type="entry name" value="P-loop containing nucleotide triphosphate hydrolases"/>
    <property type="match status" value="1"/>
</dbReference>
<evidence type="ECO:0000256" key="5">
    <source>
        <dbReference type="ARBA" id="ARBA00022741"/>
    </source>
</evidence>
<gene>
    <name evidence="12" type="ORF">INT46_004735</name>
</gene>
<dbReference type="FunFam" id="3.40.50.300:FF:000636">
    <property type="entry name" value="ATP-binding cassette sub-family D member 3"/>
    <property type="match status" value="1"/>
</dbReference>
<evidence type="ECO:0000259" key="10">
    <source>
        <dbReference type="PROSITE" id="PS50893"/>
    </source>
</evidence>
<keyword evidence="3" id="KW-0813">Transport</keyword>
<dbReference type="PANTHER" id="PTHR11384">
    <property type="entry name" value="ATP-BINDING CASSETTE, SUB-FAMILY D MEMBER"/>
    <property type="match status" value="1"/>
</dbReference>
<evidence type="ECO:0000256" key="8">
    <source>
        <dbReference type="ARBA" id="ARBA00023136"/>
    </source>
</evidence>
<keyword evidence="4" id="KW-0812">Transmembrane</keyword>
<feature type="domain" description="ABC transporter" evidence="10">
    <location>
        <begin position="455"/>
        <end position="682"/>
    </location>
</feature>
<evidence type="ECO:0000259" key="11">
    <source>
        <dbReference type="PROSITE" id="PS50929"/>
    </source>
</evidence>
<dbReference type="GO" id="GO:0007031">
    <property type="term" value="P:peroxisome organization"/>
    <property type="evidence" value="ECO:0007669"/>
    <property type="project" value="TreeGrafter"/>
</dbReference>
<dbReference type="PROSITE" id="PS00211">
    <property type="entry name" value="ABC_TRANSPORTER_1"/>
    <property type="match status" value="1"/>
</dbReference>
<feature type="compositionally biased region" description="Low complexity" evidence="9">
    <location>
        <begin position="46"/>
        <end position="58"/>
    </location>
</feature>
<keyword evidence="7" id="KW-1133">Transmembrane helix</keyword>
<evidence type="ECO:0000256" key="6">
    <source>
        <dbReference type="ARBA" id="ARBA00022840"/>
    </source>
</evidence>
<comment type="caution">
    <text evidence="12">The sequence shown here is derived from an EMBL/GenBank/DDBJ whole genome shotgun (WGS) entry which is preliminary data.</text>
</comment>
<dbReference type="GO" id="GO:0140359">
    <property type="term" value="F:ABC-type transporter activity"/>
    <property type="evidence" value="ECO:0007669"/>
    <property type="project" value="InterPro"/>
</dbReference>
<dbReference type="CDD" id="cd03223">
    <property type="entry name" value="ABCD_peroxisomal_ALDP"/>
    <property type="match status" value="1"/>
</dbReference>
<dbReference type="InterPro" id="IPR003593">
    <property type="entry name" value="AAA+_ATPase"/>
</dbReference>
<dbReference type="Proteomes" id="UP000650833">
    <property type="component" value="Unassembled WGS sequence"/>
</dbReference>
<evidence type="ECO:0000256" key="9">
    <source>
        <dbReference type="SAM" id="MobiDB-lite"/>
    </source>
</evidence>
<dbReference type="InterPro" id="IPR036640">
    <property type="entry name" value="ABC1_TM_sf"/>
</dbReference>
<dbReference type="SUPFAM" id="SSF52540">
    <property type="entry name" value="P-loop containing nucleoside triphosphate hydrolases"/>
    <property type="match status" value="1"/>
</dbReference>
<dbReference type="InterPro" id="IPR011527">
    <property type="entry name" value="ABC1_TM_dom"/>
</dbReference>
<keyword evidence="13" id="KW-1185">Reference proteome</keyword>